<evidence type="ECO:0008006" key="3">
    <source>
        <dbReference type="Google" id="ProtNLM"/>
    </source>
</evidence>
<keyword evidence="2" id="KW-1185">Reference proteome</keyword>
<dbReference type="PROSITE" id="PS51257">
    <property type="entry name" value="PROKAR_LIPOPROTEIN"/>
    <property type="match status" value="1"/>
</dbReference>
<comment type="caution">
    <text evidence="1">The sequence shown here is derived from an EMBL/GenBank/DDBJ whole genome shotgun (WGS) entry which is preliminary data.</text>
</comment>
<sequence>MRLGRITGAALAMAATLACGRGGGSGTDTDTDTGTGGTTGEPIEFAEFFGRAEAAYCGWATRCGAFAAEEDCRAAEFFDSIYPSGLLAAGRFDDGVSGGQIVEYLLASHAAGRIEFDAEAAAACLAYVEARGCARPGTYVADEAEAAGQAACAAVMRGTMVKNGPCLLSVECAPQDDAAVVCGFDPSCSDVCCVGGCRVLGSAPVGTPCNFSTRCAPGSFCASDPNTGLPTVCTAQRPVGGDCVNQIDCDASGFCVDGTCKALAGEGERCGDWGQGGCQPGLFCAAPNDDGEGRCYAYNALGGACPGQWYEDGCSDYGVYCDWATDKCVAPAGPGASCGEAPCGLTSTCDWQTNTCVPLSFENEPCGDSRRCAGALQCDGWDPSTARCRAPVIDGVCAVPGEDVLPEGT</sequence>
<evidence type="ECO:0000313" key="1">
    <source>
        <dbReference type="EMBL" id="MBZ5713845.1"/>
    </source>
</evidence>
<name>A0ABS7U0F4_9BACT</name>
<organism evidence="1 2">
    <name type="scientific">Nannocystis pusilla</name>
    <dbReference type="NCBI Taxonomy" id="889268"/>
    <lineage>
        <taxon>Bacteria</taxon>
        <taxon>Pseudomonadati</taxon>
        <taxon>Myxococcota</taxon>
        <taxon>Polyangia</taxon>
        <taxon>Nannocystales</taxon>
        <taxon>Nannocystaceae</taxon>
        <taxon>Nannocystis</taxon>
    </lineage>
</organism>
<accession>A0ABS7U0F4</accession>
<evidence type="ECO:0000313" key="2">
    <source>
        <dbReference type="Proteomes" id="UP001139031"/>
    </source>
</evidence>
<protein>
    <recommendedName>
        <fullName evidence="3">Lipoprotein</fullName>
    </recommendedName>
</protein>
<reference evidence="1" key="1">
    <citation type="submission" date="2021-08" db="EMBL/GenBank/DDBJ databases">
        <authorList>
            <person name="Stevens D.C."/>
        </authorList>
    </citation>
    <scope>NUCLEOTIDE SEQUENCE</scope>
    <source>
        <strain evidence="1">DSM 53165</strain>
    </source>
</reference>
<proteinExistence type="predicted"/>
<gene>
    <name evidence="1" type="ORF">K7C98_31835</name>
</gene>
<dbReference type="RefSeq" id="WP_224195579.1">
    <property type="nucleotide sequence ID" value="NZ_JAIRAU010000044.1"/>
</dbReference>
<dbReference type="EMBL" id="JAIRAU010000044">
    <property type="protein sequence ID" value="MBZ5713845.1"/>
    <property type="molecule type" value="Genomic_DNA"/>
</dbReference>
<dbReference type="Proteomes" id="UP001139031">
    <property type="component" value="Unassembled WGS sequence"/>
</dbReference>